<keyword evidence="2 7" id="KW-0597">Phosphoprotein</keyword>
<dbReference type="EMBL" id="JXRR01000014">
    <property type="protein sequence ID" value="KIL48080.1"/>
    <property type="molecule type" value="Genomic_DNA"/>
</dbReference>
<dbReference type="InterPro" id="IPR001789">
    <property type="entry name" value="Sig_transdc_resp-reg_receiver"/>
</dbReference>
<dbReference type="Pfam" id="PF00072">
    <property type="entry name" value="Response_reg"/>
    <property type="match status" value="1"/>
</dbReference>
<dbReference type="RefSeq" id="WP_041058042.1">
    <property type="nucleotide sequence ID" value="NZ_JXRR01000014.1"/>
</dbReference>
<dbReference type="SMART" id="SM00862">
    <property type="entry name" value="Trans_reg_C"/>
    <property type="match status" value="1"/>
</dbReference>
<evidence type="ECO:0000256" key="1">
    <source>
        <dbReference type="ARBA" id="ARBA00004496"/>
    </source>
</evidence>
<dbReference type="InterPro" id="IPR016032">
    <property type="entry name" value="Sig_transdc_resp-reg_C-effctor"/>
</dbReference>
<evidence type="ECO:0000313" key="12">
    <source>
        <dbReference type="Proteomes" id="UP000031972"/>
    </source>
</evidence>
<keyword evidence="12" id="KW-1185">Reference proteome</keyword>
<dbReference type="PANTHER" id="PTHR48111">
    <property type="entry name" value="REGULATOR OF RPOS"/>
    <property type="match status" value="1"/>
</dbReference>
<dbReference type="PROSITE" id="PS50110">
    <property type="entry name" value="RESPONSE_REGULATORY"/>
    <property type="match status" value="1"/>
</dbReference>
<dbReference type="Proteomes" id="UP000031972">
    <property type="component" value="Unassembled WGS sequence"/>
</dbReference>
<evidence type="ECO:0000259" key="9">
    <source>
        <dbReference type="PROSITE" id="PS50110"/>
    </source>
</evidence>
<dbReference type="Gene3D" id="3.40.50.2300">
    <property type="match status" value="1"/>
</dbReference>
<dbReference type="SUPFAM" id="SSF52172">
    <property type="entry name" value="CheY-like"/>
    <property type="match status" value="1"/>
</dbReference>
<dbReference type="SMART" id="SM00448">
    <property type="entry name" value="REC"/>
    <property type="match status" value="1"/>
</dbReference>
<dbReference type="PATRIC" id="fig|220754.4.peg.2263"/>
<evidence type="ECO:0000256" key="6">
    <source>
        <dbReference type="ARBA" id="ARBA00023163"/>
    </source>
</evidence>
<keyword evidence="5 8" id="KW-0238">DNA-binding</keyword>
<dbReference type="PANTHER" id="PTHR48111:SF40">
    <property type="entry name" value="PHOSPHATE REGULON TRANSCRIPTIONAL REGULATORY PROTEIN PHOB"/>
    <property type="match status" value="1"/>
</dbReference>
<dbReference type="Pfam" id="PF00486">
    <property type="entry name" value="Trans_reg_C"/>
    <property type="match status" value="1"/>
</dbReference>
<dbReference type="SUPFAM" id="SSF46894">
    <property type="entry name" value="C-terminal effector domain of the bipartite response regulators"/>
    <property type="match status" value="1"/>
</dbReference>
<dbReference type="PROSITE" id="PS51755">
    <property type="entry name" value="OMPR_PHOB"/>
    <property type="match status" value="1"/>
</dbReference>
<comment type="subcellular location">
    <subcellularLocation>
        <location evidence="1">Cytoplasm</location>
    </subcellularLocation>
</comment>
<keyword evidence="3" id="KW-0902">Two-component regulatory system</keyword>
<feature type="modified residue" description="4-aspartylphosphate" evidence="7">
    <location>
        <position position="53"/>
    </location>
</feature>
<dbReference type="GO" id="GO:0000156">
    <property type="term" value="F:phosphorelay response regulator activity"/>
    <property type="evidence" value="ECO:0007669"/>
    <property type="project" value="TreeGrafter"/>
</dbReference>
<dbReference type="GO" id="GO:0006355">
    <property type="term" value="P:regulation of DNA-templated transcription"/>
    <property type="evidence" value="ECO:0007669"/>
    <property type="project" value="InterPro"/>
</dbReference>
<reference evidence="11 12" key="1">
    <citation type="submission" date="2015-01" db="EMBL/GenBank/DDBJ databases">
        <title>Jeotgalibacillus campisalis genome sequencing.</title>
        <authorList>
            <person name="Goh K.M."/>
            <person name="Chan K.-G."/>
            <person name="Yaakop A.S."/>
            <person name="Ee R."/>
            <person name="Gan H.M."/>
            <person name="Chan C.S."/>
        </authorList>
    </citation>
    <scope>NUCLEOTIDE SEQUENCE [LARGE SCALE GENOMIC DNA]</scope>
    <source>
        <strain evidence="11 12">SF-57</strain>
    </source>
</reference>
<feature type="DNA-binding region" description="OmpR/PhoB-type" evidence="8">
    <location>
        <begin position="129"/>
        <end position="228"/>
    </location>
</feature>
<evidence type="ECO:0000256" key="8">
    <source>
        <dbReference type="PROSITE-ProRule" id="PRU01091"/>
    </source>
</evidence>
<evidence type="ECO:0000259" key="10">
    <source>
        <dbReference type="PROSITE" id="PS51755"/>
    </source>
</evidence>
<dbReference type="GO" id="GO:0032993">
    <property type="term" value="C:protein-DNA complex"/>
    <property type="evidence" value="ECO:0007669"/>
    <property type="project" value="TreeGrafter"/>
</dbReference>
<dbReference type="GO" id="GO:0005829">
    <property type="term" value="C:cytosol"/>
    <property type="evidence" value="ECO:0007669"/>
    <property type="project" value="TreeGrafter"/>
</dbReference>
<dbReference type="InterPro" id="IPR036388">
    <property type="entry name" value="WH-like_DNA-bd_sf"/>
</dbReference>
<sequence length="231" mass="26450">MSETILMIEDEAEIAELVRDYLETEGFNVVIASDGKEGLEQFHRVAPSLVILDLMLPEIDGMEVCRSIRSASTVPVLMMTAKRSETDKIIGLGIGADDYITKPFSPGELTARVKAHLRRTRYFSAQQEQGVLRYGKLSLDEKKINARLSERDLLLSAKEFQILYVLARRPGQVYSKEQLFNEVWGYDHLGDFNSLNVYIRKLREKIETDPSKPEWIQTVWGVGYKFNGDWK</sequence>
<dbReference type="CDD" id="cd00383">
    <property type="entry name" value="trans_reg_C"/>
    <property type="match status" value="1"/>
</dbReference>
<dbReference type="FunFam" id="3.40.50.2300:FF:000001">
    <property type="entry name" value="DNA-binding response regulator PhoB"/>
    <property type="match status" value="1"/>
</dbReference>
<dbReference type="Gene3D" id="1.10.10.10">
    <property type="entry name" value="Winged helix-like DNA-binding domain superfamily/Winged helix DNA-binding domain"/>
    <property type="match status" value="1"/>
</dbReference>
<accession>A0A0C2RCT5</accession>
<evidence type="ECO:0000256" key="5">
    <source>
        <dbReference type="ARBA" id="ARBA00023125"/>
    </source>
</evidence>
<name>A0A0C2RCT5_9BACL</name>
<keyword evidence="4" id="KW-0805">Transcription regulation</keyword>
<dbReference type="FunFam" id="1.10.10.10:FF:000018">
    <property type="entry name" value="DNA-binding response regulator ResD"/>
    <property type="match status" value="1"/>
</dbReference>
<evidence type="ECO:0000256" key="3">
    <source>
        <dbReference type="ARBA" id="ARBA00023012"/>
    </source>
</evidence>
<evidence type="ECO:0000313" key="11">
    <source>
        <dbReference type="EMBL" id="KIL48080.1"/>
    </source>
</evidence>
<dbReference type="InterPro" id="IPR011006">
    <property type="entry name" value="CheY-like_superfamily"/>
</dbReference>
<dbReference type="GO" id="GO:0000976">
    <property type="term" value="F:transcription cis-regulatory region binding"/>
    <property type="evidence" value="ECO:0007669"/>
    <property type="project" value="TreeGrafter"/>
</dbReference>
<feature type="domain" description="OmpR/PhoB-type" evidence="10">
    <location>
        <begin position="129"/>
        <end position="228"/>
    </location>
</feature>
<dbReference type="AlphaFoldDB" id="A0A0C2RCT5"/>
<evidence type="ECO:0000256" key="7">
    <source>
        <dbReference type="PROSITE-ProRule" id="PRU00169"/>
    </source>
</evidence>
<organism evidence="11 12">
    <name type="scientific">Jeotgalibacillus campisalis</name>
    <dbReference type="NCBI Taxonomy" id="220754"/>
    <lineage>
        <taxon>Bacteria</taxon>
        <taxon>Bacillati</taxon>
        <taxon>Bacillota</taxon>
        <taxon>Bacilli</taxon>
        <taxon>Bacillales</taxon>
        <taxon>Caryophanaceae</taxon>
        <taxon>Jeotgalibacillus</taxon>
    </lineage>
</organism>
<dbReference type="Gene3D" id="6.10.250.690">
    <property type="match status" value="1"/>
</dbReference>
<comment type="caution">
    <text evidence="11">The sequence shown here is derived from an EMBL/GenBank/DDBJ whole genome shotgun (WGS) entry which is preliminary data.</text>
</comment>
<dbReference type="OrthoDB" id="9790442at2"/>
<feature type="domain" description="Response regulatory" evidence="9">
    <location>
        <begin position="4"/>
        <end position="117"/>
    </location>
</feature>
<keyword evidence="6" id="KW-0804">Transcription</keyword>
<protein>
    <submittedName>
        <fullName evidence="11">Transcriptional regulator</fullName>
    </submittedName>
</protein>
<dbReference type="InterPro" id="IPR001867">
    <property type="entry name" value="OmpR/PhoB-type_DNA-bd"/>
</dbReference>
<dbReference type="InterPro" id="IPR039420">
    <property type="entry name" value="WalR-like"/>
</dbReference>
<gene>
    <name evidence="11" type="ORF">KR50_22470</name>
</gene>
<evidence type="ECO:0000256" key="4">
    <source>
        <dbReference type="ARBA" id="ARBA00023015"/>
    </source>
</evidence>
<evidence type="ECO:0000256" key="2">
    <source>
        <dbReference type="ARBA" id="ARBA00022553"/>
    </source>
</evidence>
<proteinExistence type="predicted"/>